<sequence length="61" mass="6651">MIVCYLFGTENCLELYLGSRLANEQGRTAPASATVCIGTDLQMSGNESAYLYFSPQVFAAY</sequence>
<dbReference type="EMBL" id="CP042914">
    <property type="protein sequence ID" value="QEG38919.1"/>
    <property type="molecule type" value="Genomic_DNA"/>
</dbReference>
<protein>
    <submittedName>
        <fullName evidence="1">Uncharacterized protein</fullName>
    </submittedName>
</protein>
<keyword evidence="2" id="KW-1185">Reference proteome</keyword>
<dbReference type="Proteomes" id="UP000325286">
    <property type="component" value="Chromosome"/>
</dbReference>
<dbReference type="AlphaFoldDB" id="A0A5B9QLM1"/>
<name>A0A5B9QLM1_9BACT</name>
<accession>A0A5B9QLM1</accession>
<gene>
    <name evidence="1" type="ORF">UC8_08780</name>
</gene>
<organism evidence="1 2">
    <name type="scientific">Roseimaritima ulvae</name>
    <dbReference type="NCBI Taxonomy" id="980254"/>
    <lineage>
        <taxon>Bacteria</taxon>
        <taxon>Pseudomonadati</taxon>
        <taxon>Planctomycetota</taxon>
        <taxon>Planctomycetia</taxon>
        <taxon>Pirellulales</taxon>
        <taxon>Pirellulaceae</taxon>
        <taxon>Roseimaritima</taxon>
    </lineage>
</organism>
<evidence type="ECO:0000313" key="2">
    <source>
        <dbReference type="Proteomes" id="UP000325286"/>
    </source>
</evidence>
<reference evidence="1 2" key="1">
    <citation type="submission" date="2019-08" db="EMBL/GenBank/DDBJ databases">
        <title>Deep-cultivation of Planctomycetes and their phenomic and genomic characterization uncovers novel biology.</title>
        <authorList>
            <person name="Wiegand S."/>
            <person name="Jogler M."/>
            <person name="Boedeker C."/>
            <person name="Pinto D."/>
            <person name="Vollmers J."/>
            <person name="Rivas-Marin E."/>
            <person name="Kohn T."/>
            <person name="Peeters S.H."/>
            <person name="Heuer A."/>
            <person name="Rast P."/>
            <person name="Oberbeckmann S."/>
            <person name="Bunk B."/>
            <person name="Jeske O."/>
            <person name="Meyerdierks A."/>
            <person name="Storesund J.E."/>
            <person name="Kallscheuer N."/>
            <person name="Luecker S."/>
            <person name="Lage O.M."/>
            <person name="Pohl T."/>
            <person name="Merkel B.J."/>
            <person name="Hornburger P."/>
            <person name="Mueller R.-W."/>
            <person name="Bruemmer F."/>
            <person name="Labrenz M."/>
            <person name="Spormann A.M."/>
            <person name="Op den Camp H."/>
            <person name="Overmann J."/>
            <person name="Amann R."/>
            <person name="Jetten M.S.M."/>
            <person name="Mascher T."/>
            <person name="Medema M.H."/>
            <person name="Devos D.P."/>
            <person name="Kaster A.-K."/>
            <person name="Ovreas L."/>
            <person name="Rohde M."/>
            <person name="Galperin M.Y."/>
            <person name="Jogler C."/>
        </authorList>
    </citation>
    <scope>NUCLEOTIDE SEQUENCE [LARGE SCALE GENOMIC DNA]</scope>
    <source>
        <strain evidence="1 2">UC8</strain>
    </source>
</reference>
<dbReference type="KEGG" id="rul:UC8_08780"/>
<proteinExistence type="predicted"/>
<evidence type="ECO:0000313" key="1">
    <source>
        <dbReference type="EMBL" id="QEG38919.1"/>
    </source>
</evidence>